<gene>
    <name evidence="1" type="ORF">SDC9_13693</name>
</gene>
<name>A0A644TMV2_9ZZZZ</name>
<reference evidence="1" key="1">
    <citation type="submission" date="2019-08" db="EMBL/GenBank/DDBJ databases">
        <authorList>
            <person name="Kucharzyk K."/>
            <person name="Murdoch R.W."/>
            <person name="Higgins S."/>
            <person name="Loffler F."/>
        </authorList>
    </citation>
    <scope>NUCLEOTIDE SEQUENCE</scope>
</reference>
<dbReference type="EMBL" id="VSSQ01000039">
    <property type="protein sequence ID" value="MPL67989.1"/>
    <property type="molecule type" value="Genomic_DNA"/>
</dbReference>
<sequence length="116" mass="13611">MFALNFQSRHHEDLLITRTKNCTVRLGDVRETYPESSIVWVTFGKRFTPRKKLYQAIIDKVLIKKFSQLSSEDLIHQNPGIKSAEELRVFFEQLYARSITMDDHVSVIYFSEIIGE</sequence>
<accession>A0A644TMV2</accession>
<dbReference type="AlphaFoldDB" id="A0A644TMV2"/>
<comment type="caution">
    <text evidence="1">The sequence shown here is derived from an EMBL/GenBank/DDBJ whole genome shotgun (WGS) entry which is preliminary data.</text>
</comment>
<evidence type="ECO:0008006" key="2">
    <source>
        <dbReference type="Google" id="ProtNLM"/>
    </source>
</evidence>
<evidence type="ECO:0000313" key="1">
    <source>
        <dbReference type="EMBL" id="MPL67989.1"/>
    </source>
</evidence>
<proteinExistence type="predicted"/>
<protein>
    <recommendedName>
        <fullName evidence="2">ASCH domain-containing protein</fullName>
    </recommendedName>
</protein>
<organism evidence="1">
    <name type="scientific">bioreactor metagenome</name>
    <dbReference type="NCBI Taxonomy" id="1076179"/>
    <lineage>
        <taxon>unclassified sequences</taxon>
        <taxon>metagenomes</taxon>
        <taxon>ecological metagenomes</taxon>
    </lineage>
</organism>